<comment type="caution">
    <text evidence="2">The sequence shown here is derived from an EMBL/GenBank/DDBJ whole genome shotgun (WGS) entry which is preliminary data.</text>
</comment>
<feature type="chain" id="PRO_5039549332" description="Peptidase inhibitor family I36" evidence="1">
    <location>
        <begin position="23"/>
        <end position="130"/>
    </location>
</feature>
<gene>
    <name evidence="2" type="ORF">FHR34_002832</name>
</gene>
<name>A0A7W7R256_KITKI</name>
<proteinExistence type="predicted"/>
<sequence>MRHRLFRLAVITVAAVGLSANAASATSADTRVADCPKGHFCLFEGPRGTGRILLDEDAHITQDGFNLRTLEDIEPPIHPLSAFDPLPDDFGCIVRLNDQPHFRGEEQETDSYGIHELDGRRVASLTSDCG</sequence>
<organism evidence="2 3">
    <name type="scientific">Kitasatospora kifunensis</name>
    <name type="common">Streptomyces kifunensis</name>
    <dbReference type="NCBI Taxonomy" id="58351"/>
    <lineage>
        <taxon>Bacteria</taxon>
        <taxon>Bacillati</taxon>
        <taxon>Actinomycetota</taxon>
        <taxon>Actinomycetes</taxon>
        <taxon>Kitasatosporales</taxon>
        <taxon>Streptomycetaceae</taxon>
        <taxon>Kitasatospora</taxon>
    </lineage>
</organism>
<feature type="signal peptide" evidence="1">
    <location>
        <begin position="1"/>
        <end position="22"/>
    </location>
</feature>
<reference evidence="2 3" key="1">
    <citation type="submission" date="2020-08" db="EMBL/GenBank/DDBJ databases">
        <title>Sequencing the genomes of 1000 actinobacteria strains.</title>
        <authorList>
            <person name="Klenk H.-P."/>
        </authorList>
    </citation>
    <scope>NUCLEOTIDE SEQUENCE [LARGE SCALE GENOMIC DNA]</scope>
    <source>
        <strain evidence="2 3">DSM 41654</strain>
    </source>
</reference>
<evidence type="ECO:0000313" key="3">
    <source>
        <dbReference type="Proteomes" id="UP000540506"/>
    </source>
</evidence>
<protein>
    <recommendedName>
        <fullName evidence="4">Peptidase inhibitor family I36</fullName>
    </recommendedName>
</protein>
<keyword evidence="1" id="KW-0732">Signal</keyword>
<evidence type="ECO:0000313" key="2">
    <source>
        <dbReference type="EMBL" id="MBB4923839.1"/>
    </source>
</evidence>
<dbReference type="AlphaFoldDB" id="A0A7W7R256"/>
<evidence type="ECO:0000256" key="1">
    <source>
        <dbReference type="SAM" id="SignalP"/>
    </source>
</evidence>
<dbReference type="Proteomes" id="UP000540506">
    <property type="component" value="Unassembled WGS sequence"/>
</dbReference>
<keyword evidence="3" id="KW-1185">Reference proteome</keyword>
<evidence type="ECO:0008006" key="4">
    <source>
        <dbReference type="Google" id="ProtNLM"/>
    </source>
</evidence>
<dbReference type="Pfam" id="PF03995">
    <property type="entry name" value="Inhibitor_I36"/>
    <property type="match status" value="1"/>
</dbReference>
<dbReference type="RefSeq" id="WP_184935879.1">
    <property type="nucleotide sequence ID" value="NZ_JACHJV010000001.1"/>
</dbReference>
<accession>A0A7W7R256</accession>
<dbReference type="EMBL" id="JACHJV010000001">
    <property type="protein sequence ID" value="MBB4923839.1"/>
    <property type="molecule type" value="Genomic_DNA"/>
</dbReference>